<protein>
    <recommendedName>
        <fullName evidence="1">DUF8212 domain-containing protein</fullName>
    </recommendedName>
</protein>
<organism evidence="2 3">
    <name type="scientific">Elasticomyces elasticus</name>
    <dbReference type="NCBI Taxonomy" id="574655"/>
    <lineage>
        <taxon>Eukaryota</taxon>
        <taxon>Fungi</taxon>
        <taxon>Dikarya</taxon>
        <taxon>Ascomycota</taxon>
        <taxon>Pezizomycotina</taxon>
        <taxon>Dothideomycetes</taxon>
        <taxon>Dothideomycetidae</taxon>
        <taxon>Mycosphaerellales</taxon>
        <taxon>Teratosphaeriaceae</taxon>
        <taxon>Elasticomyces</taxon>
    </lineage>
</organism>
<accession>A0AAN8A1M1</accession>
<dbReference type="InterPro" id="IPR058525">
    <property type="entry name" value="DUF8212"/>
</dbReference>
<gene>
    <name evidence="2" type="ORF">LTR97_006403</name>
</gene>
<dbReference type="PANTHER" id="PTHR10622:SF10">
    <property type="entry name" value="HET DOMAIN-CONTAINING PROTEIN"/>
    <property type="match status" value="1"/>
</dbReference>
<evidence type="ECO:0000313" key="3">
    <source>
        <dbReference type="Proteomes" id="UP001310594"/>
    </source>
</evidence>
<dbReference type="EMBL" id="JAVRQU010000009">
    <property type="protein sequence ID" value="KAK5698755.1"/>
    <property type="molecule type" value="Genomic_DNA"/>
</dbReference>
<dbReference type="Proteomes" id="UP001310594">
    <property type="component" value="Unassembled WGS sequence"/>
</dbReference>
<reference evidence="2" key="1">
    <citation type="submission" date="2023-08" db="EMBL/GenBank/DDBJ databases">
        <title>Black Yeasts Isolated from many extreme environments.</title>
        <authorList>
            <person name="Coleine C."/>
            <person name="Stajich J.E."/>
            <person name="Selbmann L."/>
        </authorList>
    </citation>
    <scope>NUCLEOTIDE SEQUENCE</scope>
    <source>
        <strain evidence="2">CCFEE 5810</strain>
    </source>
</reference>
<comment type="caution">
    <text evidence="2">The sequence shown here is derived from an EMBL/GenBank/DDBJ whole genome shotgun (WGS) entry which is preliminary data.</text>
</comment>
<dbReference type="AlphaFoldDB" id="A0AAN8A1M1"/>
<dbReference type="PANTHER" id="PTHR10622">
    <property type="entry name" value="HET DOMAIN-CONTAINING PROTEIN"/>
    <property type="match status" value="1"/>
</dbReference>
<feature type="domain" description="DUF8212" evidence="1">
    <location>
        <begin position="118"/>
        <end position="182"/>
    </location>
</feature>
<sequence>MTRRGGDTASEWFSRGWTLQELLAPRDLLFCDATWKPIALLRKDSAEQTDNGLVALLSEFTGIPERFLASNNRFTEASIAQKMSWMAERSTTRVEDMAYCLLGLFGIDMPPLYGEGKRAFIRLQKEIIQRSDDESIFAWRNDWAHVYRDHYYDGRREGCFRPGLLATEPKDFRECGNIAPVEPNLRPPYRITNRGLEFSSRTIFIHLDGETDRWQTCLVRLACAETIGGVANQCLIALRCAQETHGVSAGRLLAVGREYVCDTRGRLHNTHHDAMHRHGLLDMEGTGEQQLFYIKLS</sequence>
<evidence type="ECO:0000313" key="2">
    <source>
        <dbReference type="EMBL" id="KAK5698755.1"/>
    </source>
</evidence>
<proteinExistence type="predicted"/>
<name>A0AAN8A1M1_9PEZI</name>
<evidence type="ECO:0000259" key="1">
    <source>
        <dbReference type="Pfam" id="PF26640"/>
    </source>
</evidence>
<dbReference type="Pfam" id="PF26640">
    <property type="entry name" value="DUF8212"/>
    <property type="match status" value="1"/>
</dbReference>